<dbReference type="PROSITE" id="PS51257">
    <property type="entry name" value="PROKAR_LIPOPROTEIN"/>
    <property type="match status" value="1"/>
</dbReference>
<dbReference type="AlphaFoldDB" id="A0A347ZQ86"/>
<gene>
    <name evidence="3" type="ORF">DFR64_2635</name>
</gene>
<dbReference type="EMBL" id="QUMS01000004">
    <property type="protein sequence ID" value="REG06203.1"/>
    <property type="molecule type" value="Genomic_DNA"/>
</dbReference>
<evidence type="ECO:0000313" key="3">
    <source>
        <dbReference type="EMBL" id="REG06203.1"/>
    </source>
</evidence>
<dbReference type="RefSeq" id="WP_116225902.1">
    <property type="nucleotide sequence ID" value="NZ_AP018437.1"/>
</dbReference>
<name>A0A347ZQ86_9CHLR</name>
<protein>
    <submittedName>
        <fullName evidence="3">Uncharacterized protein</fullName>
    </submittedName>
</protein>
<evidence type="ECO:0000256" key="1">
    <source>
        <dbReference type="SAM" id="MobiDB-lite"/>
    </source>
</evidence>
<feature type="chain" id="PRO_5030063590" evidence="2">
    <location>
        <begin position="22"/>
        <end position="218"/>
    </location>
</feature>
<evidence type="ECO:0000256" key="2">
    <source>
        <dbReference type="SAM" id="SignalP"/>
    </source>
</evidence>
<feature type="region of interest" description="Disordered" evidence="1">
    <location>
        <begin position="25"/>
        <end position="45"/>
    </location>
</feature>
<keyword evidence="4" id="KW-1185">Reference proteome</keyword>
<feature type="signal peptide" evidence="2">
    <location>
        <begin position="1"/>
        <end position="21"/>
    </location>
</feature>
<comment type="caution">
    <text evidence="3">The sequence shown here is derived from an EMBL/GenBank/DDBJ whole genome shotgun (WGS) entry which is preliminary data.</text>
</comment>
<feature type="compositionally biased region" description="Low complexity" evidence="1">
    <location>
        <begin position="84"/>
        <end position="100"/>
    </location>
</feature>
<accession>A0A347ZQ86</accession>
<keyword evidence="2" id="KW-0732">Signal</keyword>
<feature type="region of interest" description="Disordered" evidence="1">
    <location>
        <begin position="72"/>
        <end position="108"/>
    </location>
</feature>
<reference evidence="3 4" key="1">
    <citation type="submission" date="2018-08" db="EMBL/GenBank/DDBJ databases">
        <title>Genomic Encyclopedia of Type Strains, Phase IV (KMG-IV): sequencing the most valuable type-strain genomes for metagenomic binning, comparative biology and taxonomic classification.</title>
        <authorList>
            <person name="Goeker M."/>
        </authorList>
    </citation>
    <scope>NUCLEOTIDE SEQUENCE [LARGE SCALE GENOMIC DNA]</scope>
    <source>
        <strain evidence="3 4">DSM 23923</strain>
    </source>
</reference>
<dbReference type="Proteomes" id="UP000256388">
    <property type="component" value="Unassembled WGS sequence"/>
</dbReference>
<organism evidence="3 4">
    <name type="scientific">Pelolinea submarina</name>
    <dbReference type="NCBI Taxonomy" id="913107"/>
    <lineage>
        <taxon>Bacteria</taxon>
        <taxon>Bacillati</taxon>
        <taxon>Chloroflexota</taxon>
        <taxon>Anaerolineae</taxon>
        <taxon>Anaerolineales</taxon>
        <taxon>Anaerolineaceae</taxon>
        <taxon>Pelolinea</taxon>
    </lineage>
</organism>
<evidence type="ECO:0000313" key="4">
    <source>
        <dbReference type="Proteomes" id="UP000256388"/>
    </source>
</evidence>
<proteinExistence type="predicted"/>
<sequence>MKKKILVSVIALAVLSLLATACTRSASGSPSDVAKAESTLPNPVSTQSQLMKDIIAGTQTAMAMPVDGTAAAAEDNGDEKPATDETPAPKAEPTAKPLPTSTDGPPPVVPLNYNTTKCAPGYYVCVQSYKKDQSVVLQATYPWLLDDMDLTFKMGPEGEYDYTKYIVVGTAHYSPQGSAQGFEVTLNIPDSLRGSNLVVVLLETDMADYYGSDYFTNE</sequence>